<evidence type="ECO:0000313" key="1">
    <source>
        <dbReference type="EMBL" id="VEL31541.1"/>
    </source>
</evidence>
<organism evidence="1 2">
    <name type="scientific">Protopolystoma xenopodis</name>
    <dbReference type="NCBI Taxonomy" id="117903"/>
    <lineage>
        <taxon>Eukaryota</taxon>
        <taxon>Metazoa</taxon>
        <taxon>Spiralia</taxon>
        <taxon>Lophotrochozoa</taxon>
        <taxon>Platyhelminthes</taxon>
        <taxon>Monogenea</taxon>
        <taxon>Polyopisthocotylea</taxon>
        <taxon>Polystomatidea</taxon>
        <taxon>Polystomatidae</taxon>
        <taxon>Protopolystoma</taxon>
    </lineage>
</organism>
<evidence type="ECO:0000313" key="2">
    <source>
        <dbReference type="Proteomes" id="UP000784294"/>
    </source>
</evidence>
<proteinExistence type="predicted"/>
<comment type="caution">
    <text evidence="1">The sequence shown here is derived from an EMBL/GenBank/DDBJ whole genome shotgun (WGS) entry which is preliminary data.</text>
</comment>
<reference evidence="1" key="1">
    <citation type="submission" date="2018-11" db="EMBL/GenBank/DDBJ databases">
        <authorList>
            <consortium name="Pathogen Informatics"/>
        </authorList>
    </citation>
    <scope>NUCLEOTIDE SEQUENCE</scope>
</reference>
<name>A0A3S5AY76_9PLAT</name>
<keyword evidence="2" id="KW-1185">Reference proteome</keyword>
<gene>
    <name evidence="1" type="ORF">PXEA_LOCUS24981</name>
</gene>
<protein>
    <submittedName>
        <fullName evidence="1">Uncharacterized protein</fullName>
    </submittedName>
</protein>
<sequence>MVKDGYFTWWQQDFELRNIFCASLPAQAVYSEVSYGLLEEIDFVFLRKGLSQLQLTPCLNYVFQSLLAQMPPRSLNDKRALVSDVNHESPNHLCKL</sequence>
<dbReference type="Proteomes" id="UP000784294">
    <property type="component" value="Unassembled WGS sequence"/>
</dbReference>
<accession>A0A3S5AY76</accession>
<dbReference type="EMBL" id="CAAALY010123669">
    <property type="protein sequence ID" value="VEL31541.1"/>
    <property type="molecule type" value="Genomic_DNA"/>
</dbReference>
<dbReference type="AlphaFoldDB" id="A0A3S5AY76"/>